<dbReference type="InterPro" id="IPR006311">
    <property type="entry name" value="TAT_signal"/>
</dbReference>
<dbReference type="InterPro" id="IPR052516">
    <property type="entry name" value="N-heterocyclic_Hydroxylase"/>
</dbReference>
<dbReference type="Pfam" id="PF20256">
    <property type="entry name" value="MoCoBD_2"/>
    <property type="match status" value="2"/>
</dbReference>
<dbReference type="NCBIfam" id="TIGR01409">
    <property type="entry name" value="TAT_signal_seq"/>
    <property type="match status" value="1"/>
</dbReference>
<gene>
    <name evidence="2" type="ORF">AAG747_15945</name>
</gene>
<organism evidence="2 3">
    <name type="scientific">Rapidithrix thailandica</name>
    <dbReference type="NCBI Taxonomy" id="413964"/>
    <lineage>
        <taxon>Bacteria</taxon>
        <taxon>Pseudomonadati</taxon>
        <taxon>Bacteroidota</taxon>
        <taxon>Cytophagia</taxon>
        <taxon>Cytophagales</taxon>
        <taxon>Flammeovirgaceae</taxon>
        <taxon>Rapidithrix</taxon>
    </lineage>
</organism>
<feature type="domain" description="Aldehyde oxidase/xanthine dehydrogenase a/b hammerhead" evidence="1">
    <location>
        <begin position="202"/>
        <end position="280"/>
    </location>
</feature>
<dbReference type="InterPro" id="IPR019546">
    <property type="entry name" value="TAT_signal_bac_arc"/>
</dbReference>
<dbReference type="PROSITE" id="PS51257">
    <property type="entry name" value="PROKAR_LIPOPROTEIN"/>
    <property type="match status" value="1"/>
</dbReference>
<reference evidence="2 3" key="1">
    <citation type="submission" date="2024-04" db="EMBL/GenBank/DDBJ databases">
        <title>Novel genus in family Flammeovirgaceae.</title>
        <authorList>
            <person name="Nguyen T.H."/>
            <person name="Vuong T.Q."/>
            <person name="Le H."/>
            <person name="Kim S.-G."/>
        </authorList>
    </citation>
    <scope>NUCLEOTIDE SEQUENCE [LARGE SCALE GENOMIC DNA]</scope>
    <source>
        <strain evidence="2 3">JCM 23209</strain>
    </source>
</reference>
<name>A0AAW9S2I3_9BACT</name>
<dbReference type="EMBL" id="JBDKWZ010000008">
    <property type="protein sequence ID" value="MEN7549415.1"/>
    <property type="molecule type" value="Genomic_DNA"/>
</dbReference>
<dbReference type="InterPro" id="IPR012368">
    <property type="entry name" value="OxRdtase_Mopterin-bd_su_IorB"/>
</dbReference>
<dbReference type="Gene3D" id="3.30.365.10">
    <property type="entry name" value="Aldehyde oxidase/xanthine dehydrogenase, molybdopterin binding domain"/>
    <property type="match status" value="4"/>
</dbReference>
<dbReference type="InterPro" id="IPR037165">
    <property type="entry name" value="AldOxase/xan_DH_Mopterin-bd_sf"/>
</dbReference>
<sequence length="704" mass="77448">MKTNRRNFLKVSTAAGGGLVLGFNWLQACNPASRQVSDAVFHPNAFLKIAADGWVTLQAPNPEIGQGVKTALPLIVAEELDVDWAMVKVEQAKLDTENYQRQVAGGSGSVRHGWEALRQAGATAREMLKQAAAKEWKVSPDECTTEKGEVVHTASGKRMPYGELVEKAVALPVPENPPLKDVKDFHLLGTRIPNVDNPKIVTGKMDYGMDTKREGMLIAVVARPPAFGQKLKSFDDTETKKLPGVKQVVSFDDKVAVLGTSTWEVMKGRDALKIEWTEDDPRETSSEHQKAFEALLKNNSEKPKRDDGKVEEVFKKGNRLIEGTYEAPFLAHNTMEPMNFFADVKENHVELYGPTQLPAHSRKVVSEALEIPEEKIEVGMTRMGGGFGRRLDIAFVVEAAKVSQLAKAPVKVVWTREDDMTGGYYRPAGMYKYRAALKDERLVGWHLQASAINSGNGTRENNFPAGAVQNFRVDYHKLESPITTGPWRAPNHNFIAFSEESFVDEIAHSLKKDPVAFRLELLEDAKQQPIGEVQYDPDRYKAVVQKAAEMAGWGTKALPEGVYQGFAAHYSFSTYVAQVAEVSVQQGKINVHKVYCAVDCGIVVNLSGAETQIEGGIMDGLGHALYGELTFKNGKAQANNFHQYQLMRIPDAPEIEVAFLQNNENPTGLGEPGLPPIPAAVANAVFAATGKRIRKLPFRKSGLA</sequence>
<dbReference type="RefSeq" id="WP_346822190.1">
    <property type="nucleotide sequence ID" value="NZ_JBDKWZ010000008.1"/>
</dbReference>
<dbReference type="SUPFAM" id="SSF56003">
    <property type="entry name" value="Molybdenum cofactor-binding domain"/>
    <property type="match status" value="2"/>
</dbReference>
<dbReference type="GO" id="GO:0016491">
    <property type="term" value="F:oxidoreductase activity"/>
    <property type="evidence" value="ECO:0007669"/>
    <property type="project" value="InterPro"/>
</dbReference>
<dbReference type="InterPro" id="IPR046867">
    <property type="entry name" value="AldOxase/xan_DH_MoCoBD2"/>
</dbReference>
<comment type="caution">
    <text evidence="2">The sequence shown here is derived from an EMBL/GenBank/DDBJ whole genome shotgun (WGS) entry which is preliminary data.</text>
</comment>
<proteinExistence type="predicted"/>
<evidence type="ECO:0000259" key="1">
    <source>
        <dbReference type="SMART" id="SM01008"/>
    </source>
</evidence>
<dbReference type="SMART" id="SM01008">
    <property type="entry name" value="Ald_Xan_dh_C"/>
    <property type="match status" value="1"/>
</dbReference>
<dbReference type="PANTHER" id="PTHR47495:SF2">
    <property type="entry name" value="ALDEHYDE DEHYDROGENASE"/>
    <property type="match status" value="1"/>
</dbReference>
<dbReference type="PANTHER" id="PTHR47495">
    <property type="entry name" value="ALDEHYDE DEHYDROGENASE"/>
    <property type="match status" value="1"/>
</dbReference>
<protein>
    <submittedName>
        <fullName evidence="2">Molybdopterin cofactor-binding domain-containing protein</fullName>
    </submittedName>
</protein>
<evidence type="ECO:0000313" key="3">
    <source>
        <dbReference type="Proteomes" id="UP001403385"/>
    </source>
</evidence>
<accession>A0AAW9S2I3</accession>
<dbReference type="PROSITE" id="PS51318">
    <property type="entry name" value="TAT"/>
    <property type="match status" value="1"/>
</dbReference>
<dbReference type="Proteomes" id="UP001403385">
    <property type="component" value="Unassembled WGS sequence"/>
</dbReference>
<evidence type="ECO:0000313" key="2">
    <source>
        <dbReference type="EMBL" id="MEN7549415.1"/>
    </source>
</evidence>
<dbReference type="InterPro" id="IPR008274">
    <property type="entry name" value="AldOxase/xan_DH_MoCoBD1"/>
</dbReference>
<dbReference type="Gene3D" id="3.90.1170.50">
    <property type="entry name" value="Aldehyde oxidase/xanthine dehydrogenase, a/b hammerhead"/>
    <property type="match status" value="1"/>
</dbReference>
<dbReference type="PIRSF" id="PIRSF036389">
    <property type="entry name" value="IOR_B"/>
    <property type="match status" value="1"/>
</dbReference>
<dbReference type="Pfam" id="PF02738">
    <property type="entry name" value="MoCoBD_1"/>
    <property type="match status" value="1"/>
</dbReference>
<dbReference type="InterPro" id="IPR000674">
    <property type="entry name" value="Ald_Oxase/Xan_DH_a/b"/>
</dbReference>
<keyword evidence="3" id="KW-1185">Reference proteome</keyword>
<dbReference type="AlphaFoldDB" id="A0AAW9S2I3"/>